<dbReference type="GO" id="GO:0004519">
    <property type="term" value="F:endonuclease activity"/>
    <property type="evidence" value="ECO:0007669"/>
    <property type="project" value="InterPro"/>
</dbReference>
<sequence>MNLDDAITRLKIYLTNNPQKLKEEQEVIGKYGPMFNPAALNQLTKEQFKSFLLFKNNKNWMGIHRQGNIITKNMPKLRKALKILLDEKTDLKDRLNKLFPPNKPNLIKGLGRAVITPILMIVYPDKYGTYNKRIEVGLKILGLNPEFKGKSFAERYIKVNSILTDITQKYGVNFFQLDDMFGYMYKEENGNSENDEHPFINVGGETIEDVVSFGLEKHLEDFLIHNWAKTPLGKQLEIFEEDGDIAQQFDTGAIGRIDILTRDKKTKDWVVIELKKGRDSDKVVGQILRYIGWVQENKAANGEKVRGIIIAGEPDDRIRYALRSVPNIEFLVYEVKFILKKVEE</sequence>
<dbReference type="Pfam" id="PF01939">
    <property type="entry name" value="NucS_C"/>
    <property type="match status" value="1"/>
</dbReference>
<protein>
    <recommendedName>
        <fullName evidence="2">Endonuclease NucS C-terminal domain-containing protein</fullName>
    </recommendedName>
</protein>
<evidence type="ECO:0000256" key="1">
    <source>
        <dbReference type="ARBA" id="ARBA00023125"/>
    </source>
</evidence>
<reference evidence="3" key="1">
    <citation type="journal article" date="2014" name="Front. Microbiol.">
        <title>High frequency of phylogenetically diverse reductive dehalogenase-homologous genes in deep subseafloor sedimentary metagenomes.</title>
        <authorList>
            <person name="Kawai M."/>
            <person name="Futagami T."/>
            <person name="Toyoda A."/>
            <person name="Takaki Y."/>
            <person name="Nishi S."/>
            <person name="Hori S."/>
            <person name="Arai W."/>
            <person name="Tsubouchi T."/>
            <person name="Morono Y."/>
            <person name="Uchiyama I."/>
            <person name="Ito T."/>
            <person name="Fujiyama A."/>
            <person name="Inagaki F."/>
            <person name="Takami H."/>
        </authorList>
    </citation>
    <scope>NUCLEOTIDE SEQUENCE</scope>
    <source>
        <strain evidence="3">Expedition CK06-06</strain>
    </source>
</reference>
<organism evidence="3">
    <name type="scientific">marine sediment metagenome</name>
    <dbReference type="NCBI Taxonomy" id="412755"/>
    <lineage>
        <taxon>unclassified sequences</taxon>
        <taxon>metagenomes</taxon>
        <taxon>ecological metagenomes</taxon>
    </lineage>
</organism>
<proteinExistence type="predicted"/>
<feature type="domain" description="Endonuclease NucS C-terminal" evidence="2">
    <location>
        <begin position="253"/>
        <end position="312"/>
    </location>
</feature>
<dbReference type="InterPro" id="IPR011856">
    <property type="entry name" value="tRNA_endonuc-like_dom_sf"/>
</dbReference>
<gene>
    <name evidence="3" type="ORF">S01H1_12630</name>
</gene>
<dbReference type="EMBL" id="BARS01006492">
    <property type="protein sequence ID" value="GAF69376.1"/>
    <property type="molecule type" value="Genomic_DNA"/>
</dbReference>
<evidence type="ECO:0000313" key="3">
    <source>
        <dbReference type="EMBL" id="GAF69376.1"/>
    </source>
</evidence>
<evidence type="ECO:0000259" key="2">
    <source>
        <dbReference type="Pfam" id="PF01939"/>
    </source>
</evidence>
<dbReference type="Gene3D" id="3.40.1350.10">
    <property type="match status" value="1"/>
</dbReference>
<dbReference type="GO" id="GO:0003677">
    <property type="term" value="F:DNA binding"/>
    <property type="evidence" value="ECO:0007669"/>
    <property type="project" value="UniProtKB-KW"/>
</dbReference>
<comment type="caution">
    <text evidence="3">The sequence shown here is derived from an EMBL/GenBank/DDBJ whole genome shotgun (WGS) entry which is preliminary data.</text>
</comment>
<dbReference type="AlphaFoldDB" id="X0S2A3"/>
<dbReference type="InterPro" id="IPR002793">
    <property type="entry name" value="Endonuclease_NucS"/>
</dbReference>
<keyword evidence="1" id="KW-0238">DNA-binding</keyword>
<dbReference type="CDD" id="cd22341">
    <property type="entry name" value="NucS-like"/>
    <property type="match status" value="1"/>
</dbReference>
<name>X0S2A3_9ZZZZ</name>
<accession>X0S2A3</accession>
<dbReference type="InterPro" id="IPR048301">
    <property type="entry name" value="NucS_C"/>
</dbReference>